<dbReference type="EMBL" id="SRPW01001711">
    <property type="protein sequence ID" value="KAG5999441.1"/>
    <property type="molecule type" value="Genomic_DNA"/>
</dbReference>
<name>A0A9P7N6Q9_9HYPO</name>
<protein>
    <submittedName>
        <fullName evidence="2">Uncharacterized protein</fullName>
    </submittedName>
</protein>
<reference evidence="2" key="1">
    <citation type="journal article" date="2020" name="bioRxiv">
        <title>Whole genome comparisons of ergot fungi reveals the divergence and evolution of species within the genus Claviceps are the result of varying mechanisms driving genome evolution and host range expansion.</title>
        <authorList>
            <person name="Wyka S.A."/>
            <person name="Mondo S.J."/>
            <person name="Liu M."/>
            <person name="Dettman J."/>
            <person name="Nalam V."/>
            <person name="Broders K.D."/>
        </authorList>
    </citation>
    <scope>NUCLEOTIDE SEQUENCE</scope>
    <source>
        <strain evidence="2">CCC 602</strain>
    </source>
</reference>
<keyword evidence="3" id="KW-1185">Reference proteome</keyword>
<dbReference type="OrthoDB" id="3932350at2759"/>
<evidence type="ECO:0000256" key="1">
    <source>
        <dbReference type="SAM" id="MobiDB-lite"/>
    </source>
</evidence>
<sequence>MTTTDIKITRSVPALEKMVGSVAPFDQLKALVREDMKRVLTPQERQQYRGITHTGAPWLMFDELFHVETTEDVIRAEECGVYHSPADCPGESYLFACEMGLVARVHPTRAAQLLASSKEGGDADADAGGHSGSKKTRDELHAEYKEAKLGPKNWEEIFDEVAGDYVKWAGGHE</sequence>
<proteinExistence type="predicted"/>
<organism evidence="2 3">
    <name type="scientific">Claviceps pusilla</name>
    <dbReference type="NCBI Taxonomy" id="123648"/>
    <lineage>
        <taxon>Eukaryota</taxon>
        <taxon>Fungi</taxon>
        <taxon>Dikarya</taxon>
        <taxon>Ascomycota</taxon>
        <taxon>Pezizomycotina</taxon>
        <taxon>Sordariomycetes</taxon>
        <taxon>Hypocreomycetidae</taxon>
        <taxon>Hypocreales</taxon>
        <taxon>Clavicipitaceae</taxon>
        <taxon>Claviceps</taxon>
    </lineage>
</organism>
<accession>A0A9P7N6Q9</accession>
<evidence type="ECO:0000313" key="3">
    <source>
        <dbReference type="Proteomes" id="UP000748025"/>
    </source>
</evidence>
<dbReference type="Proteomes" id="UP000748025">
    <property type="component" value="Unassembled WGS sequence"/>
</dbReference>
<gene>
    <name evidence="2" type="ORF">E4U43_002078</name>
</gene>
<evidence type="ECO:0000313" key="2">
    <source>
        <dbReference type="EMBL" id="KAG5999441.1"/>
    </source>
</evidence>
<dbReference type="AlphaFoldDB" id="A0A9P7N6Q9"/>
<comment type="caution">
    <text evidence="2">The sequence shown here is derived from an EMBL/GenBank/DDBJ whole genome shotgun (WGS) entry which is preliminary data.</text>
</comment>
<feature type="region of interest" description="Disordered" evidence="1">
    <location>
        <begin position="115"/>
        <end position="140"/>
    </location>
</feature>